<dbReference type="Gene3D" id="1.10.1740.10">
    <property type="match status" value="1"/>
</dbReference>
<evidence type="ECO:0000313" key="8">
    <source>
        <dbReference type="EMBL" id="MFC4626916.1"/>
    </source>
</evidence>
<name>A0ABV9HBD4_9MICO</name>
<dbReference type="SUPFAM" id="SSF88946">
    <property type="entry name" value="Sigma2 domain of RNA polymerase sigma factors"/>
    <property type="match status" value="1"/>
</dbReference>
<evidence type="ECO:0000256" key="4">
    <source>
        <dbReference type="ARBA" id="ARBA00023082"/>
    </source>
</evidence>
<comment type="subunit">
    <text evidence="2">Interacts transiently with the RNA polymerase catalytic core formed by RpoA, RpoB, RpoC and RpoZ (2 alpha, 1 beta, 1 beta' and 1 omega subunit) to form the RNA polymerase holoenzyme that can initiate transcription.</text>
</comment>
<comment type="caution">
    <text evidence="8">The sequence shown here is derived from an EMBL/GenBank/DDBJ whole genome shotgun (WGS) entry which is preliminary data.</text>
</comment>
<dbReference type="InterPro" id="IPR052704">
    <property type="entry name" value="ECF_Sigma-70_Domain"/>
</dbReference>
<dbReference type="InterPro" id="IPR036388">
    <property type="entry name" value="WH-like_DNA-bd_sf"/>
</dbReference>
<dbReference type="PANTHER" id="PTHR30173:SF43">
    <property type="entry name" value="ECF RNA POLYMERASE SIGMA FACTOR SIGI-RELATED"/>
    <property type="match status" value="1"/>
</dbReference>
<dbReference type="InterPro" id="IPR013325">
    <property type="entry name" value="RNA_pol_sigma_r2"/>
</dbReference>
<dbReference type="EMBL" id="JBHSFI010000001">
    <property type="protein sequence ID" value="MFC4626916.1"/>
    <property type="molecule type" value="Genomic_DNA"/>
</dbReference>
<evidence type="ECO:0000256" key="2">
    <source>
        <dbReference type="ARBA" id="ARBA00011344"/>
    </source>
</evidence>
<evidence type="ECO:0000313" key="9">
    <source>
        <dbReference type="Proteomes" id="UP001596011"/>
    </source>
</evidence>
<protein>
    <submittedName>
        <fullName evidence="8">Sigma-70 family RNA polymerase sigma factor</fullName>
    </submittedName>
</protein>
<keyword evidence="4" id="KW-0731">Sigma factor</keyword>
<dbReference type="RefSeq" id="WP_377131489.1">
    <property type="nucleotide sequence ID" value="NZ_JBHSFI010000001.1"/>
</dbReference>
<sequence length="293" mass="31106">MTEIEPGAARRVVAASRDDRAYLLAVAHRILADRTEAEDVVQDAFARLAAQDVAQIRDLRGWLVVVVRRLALDRIGSAHKRLSAPHDPTAPGLDVAADTPDPADRVTLDDEIRRALAVVLDRLTPGERAAFLLHDVFGIPFENVAELVGRSPAACRQLASRARRAVRDSGPAPAAPPVDPDLQSVVERFVAACAGGDLDALAQVLHPDVSGWATLGGERVGSDTGVERVAAGSLRYLGPHSGWKLAPLALDDGMAVVATRDGDPVALIRLLVVDGLVTEIHTVLLPTALLPPR</sequence>
<dbReference type="SUPFAM" id="SSF54427">
    <property type="entry name" value="NTF2-like"/>
    <property type="match status" value="1"/>
</dbReference>
<evidence type="ECO:0000256" key="5">
    <source>
        <dbReference type="ARBA" id="ARBA00023163"/>
    </source>
</evidence>
<keyword evidence="3" id="KW-0805">Transcription regulation</keyword>
<dbReference type="InterPro" id="IPR007627">
    <property type="entry name" value="RNA_pol_sigma70_r2"/>
</dbReference>
<dbReference type="SUPFAM" id="SSF88659">
    <property type="entry name" value="Sigma3 and sigma4 domains of RNA polymerase sigma factors"/>
    <property type="match status" value="1"/>
</dbReference>
<reference evidence="9" key="1">
    <citation type="journal article" date="2019" name="Int. J. Syst. Evol. Microbiol.">
        <title>The Global Catalogue of Microorganisms (GCM) 10K type strain sequencing project: providing services to taxonomists for standard genome sequencing and annotation.</title>
        <authorList>
            <consortium name="The Broad Institute Genomics Platform"/>
            <consortium name="The Broad Institute Genome Sequencing Center for Infectious Disease"/>
            <person name="Wu L."/>
            <person name="Ma J."/>
        </authorList>
    </citation>
    <scope>NUCLEOTIDE SEQUENCE [LARGE SCALE GENOMIC DNA]</scope>
    <source>
        <strain evidence="9">CCUG 42722</strain>
    </source>
</reference>
<evidence type="ECO:0000256" key="1">
    <source>
        <dbReference type="ARBA" id="ARBA00010641"/>
    </source>
</evidence>
<dbReference type="Pfam" id="PF04542">
    <property type="entry name" value="Sigma70_r2"/>
    <property type="match status" value="1"/>
</dbReference>
<comment type="similarity">
    <text evidence="1">Belongs to the sigma-70 factor family. ECF subfamily.</text>
</comment>
<dbReference type="InterPro" id="IPR032710">
    <property type="entry name" value="NTF2-like_dom_sf"/>
</dbReference>
<accession>A0ABV9HBD4</accession>
<gene>
    <name evidence="8" type="ORF">ACFO6V_01640</name>
</gene>
<dbReference type="PANTHER" id="PTHR30173">
    <property type="entry name" value="SIGMA 19 FACTOR"/>
    <property type="match status" value="1"/>
</dbReference>
<dbReference type="NCBIfam" id="TIGR02937">
    <property type="entry name" value="sigma70-ECF"/>
    <property type="match status" value="1"/>
</dbReference>
<dbReference type="InterPro" id="IPR013324">
    <property type="entry name" value="RNA_pol_sigma_r3/r4-like"/>
</dbReference>
<dbReference type="Pfam" id="PF08281">
    <property type="entry name" value="Sigma70_r4_2"/>
    <property type="match status" value="1"/>
</dbReference>
<evidence type="ECO:0000256" key="3">
    <source>
        <dbReference type="ARBA" id="ARBA00023015"/>
    </source>
</evidence>
<evidence type="ECO:0000259" key="6">
    <source>
        <dbReference type="Pfam" id="PF04542"/>
    </source>
</evidence>
<dbReference type="InterPro" id="IPR014284">
    <property type="entry name" value="RNA_pol_sigma-70_dom"/>
</dbReference>
<dbReference type="InterPro" id="IPR013249">
    <property type="entry name" value="RNA_pol_sigma70_r4_t2"/>
</dbReference>
<dbReference type="Proteomes" id="UP001596011">
    <property type="component" value="Unassembled WGS sequence"/>
</dbReference>
<feature type="domain" description="RNA polymerase sigma factor 70 region 4 type 2" evidence="7">
    <location>
        <begin position="114"/>
        <end position="165"/>
    </location>
</feature>
<feature type="domain" description="RNA polymerase sigma-70 region 2" evidence="6">
    <location>
        <begin position="22"/>
        <end position="78"/>
    </location>
</feature>
<evidence type="ECO:0000259" key="7">
    <source>
        <dbReference type="Pfam" id="PF08281"/>
    </source>
</evidence>
<keyword evidence="9" id="KW-1185">Reference proteome</keyword>
<dbReference type="Gene3D" id="3.10.450.50">
    <property type="match status" value="1"/>
</dbReference>
<keyword evidence="5" id="KW-0804">Transcription</keyword>
<dbReference type="Gene3D" id="1.10.10.10">
    <property type="entry name" value="Winged helix-like DNA-binding domain superfamily/Winged helix DNA-binding domain"/>
    <property type="match status" value="1"/>
</dbReference>
<proteinExistence type="inferred from homology"/>
<organism evidence="8 9">
    <name type="scientific">Promicromonospora alba</name>
    <dbReference type="NCBI Taxonomy" id="1616110"/>
    <lineage>
        <taxon>Bacteria</taxon>
        <taxon>Bacillati</taxon>
        <taxon>Actinomycetota</taxon>
        <taxon>Actinomycetes</taxon>
        <taxon>Micrococcales</taxon>
        <taxon>Promicromonosporaceae</taxon>
        <taxon>Promicromonospora</taxon>
    </lineage>
</organism>